<dbReference type="InterPro" id="IPR012337">
    <property type="entry name" value="RNaseH-like_sf"/>
</dbReference>
<dbReference type="InterPro" id="IPR048020">
    <property type="entry name" value="Transpos_IS3"/>
</dbReference>
<dbReference type="SUPFAM" id="SSF53098">
    <property type="entry name" value="Ribonuclease H-like"/>
    <property type="match status" value="1"/>
</dbReference>
<evidence type="ECO:0000259" key="2">
    <source>
        <dbReference type="PROSITE" id="PS50994"/>
    </source>
</evidence>
<dbReference type="PANTHER" id="PTHR46889:SF4">
    <property type="entry name" value="TRANSPOSASE INSO FOR INSERTION SEQUENCE ELEMENT IS911B-RELATED"/>
    <property type="match status" value="1"/>
</dbReference>
<accession>A0ABT5VPE9</accession>
<dbReference type="InterPro" id="IPR050900">
    <property type="entry name" value="Transposase_IS3/IS150/IS904"/>
</dbReference>
<dbReference type="InterPro" id="IPR001584">
    <property type="entry name" value="Integrase_cat-core"/>
</dbReference>
<evidence type="ECO:0000313" key="3">
    <source>
        <dbReference type="EMBL" id="MDE5416353.1"/>
    </source>
</evidence>
<dbReference type="Pfam" id="PF00665">
    <property type="entry name" value="rve"/>
    <property type="match status" value="1"/>
</dbReference>
<reference evidence="3" key="1">
    <citation type="submission" date="2024-05" db="EMBL/GenBank/DDBJ databases">
        <title>Alkalihalobacillus sp. strain MEB203 novel alkaliphilic bacterium from Lonar Lake, India.</title>
        <authorList>
            <person name="Joshi A."/>
            <person name="Thite S."/>
            <person name="Mengade P."/>
        </authorList>
    </citation>
    <scope>NUCLEOTIDE SEQUENCE</scope>
    <source>
        <strain evidence="3">MEB 203</strain>
    </source>
</reference>
<keyword evidence="4" id="KW-1185">Reference proteome</keyword>
<feature type="domain" description="Integrase catalytic" evidence="2">
    <location>
        <begin position="95"/>
        <end position="259"/>
    </location>
</feature>
<comment type="function">
    <text evidence="1">Involved in the transposition of the insertion sequence.</text>
</comment>
<proteinExistence type="predicted"/>
<evidence type="ECO:0000313" key="4">
    <source>
        <dbReference type="Proteomes" id="UP001148125"/>
    </source>
</evidence>
<organism evidence="3 4">
    <name type="scientific">Alkalihalobacterium chitinilyticum</name>
    <dbReference type="NCBI Taxonomy" id="2980103"/>
    <lineage>
        <taxon>Bacteria</taxon>
        <taxon>Bacillati</taxon>
        <taxon>Bacillota</taxon>
        <taxon>Bacilli</taxon>
        <taxon>Bacillales</taxon>
        <taxon>Bacillaceae</taxon>
        <taxon>Alkalihalobacterium</taxon>
    </lineage>
</organism>
<sequence>MQSSALLFCNKQYTKDKKMLTKIKRAFSLHKGTYGAKRIAGYLKGKGTLVNHKKVARLMKEANLKASVRRPKTTVITKTKAAGYIYENLLQRDFQALHPNHKWVTDVTEVTVEQEKFYISALMDLFNREVIALEISSSNNFELVKATIEAAKKKRKLTSLDGVTIHSDRGHAYRSFYYYELSKELRFKPSMSRKANCWDNAVIESFFSHFKVEYPCFYPTIKINSLKQNLKQYINYYNEKRSQYKLGFVSPVTYLLNYKKAV</sequence>
<dbReference type="PROSITE" id="PS50994">
    <property type="entry name" value="INTEGRASE"/>
    <property type="match status" value="1"/>
</dbReference>
<dbReference type="EMBL" id="JAOTPO010000038">
    <property type="protein sequence ID" value="MDE5416353.1"/>
    <property type="molecule type" value="Genomic_DNA"/>
</dbReference>
<name>A0ABT5VPE9_9BACI</name>
<dbReference type="InterPro" id="IPR036397">
    <property type="entry name" value="RNaseH_sf"/>
</dbReference>
<dbReference type="Pfam" id="PF13333">
    <property type="entry name" value="rve_2"/>
    <property type="match status" value="1"/>
</dbReference>
<dbReference type="PANTHER" id="PTHR46889">
    <property type="entry name" value="TRANSPOSASE INSF FOR INSERTION SEQUENCE IS3B-RELATED"/>
    <property type="match status" value="1"/>
</dbReference>
<dbReference type="InterPro" id="IPR025948">
    <property type="entry name" value="HTH-like_dom"/>
</dbReference>
<dbReference type="Proteomes" id="UP001148125">
    <property type="component" value="Unassembled WGS sequence"/>
</dbReference>
<protein>
    <submittedName>
        <fullName evidence="3">IS3 family transposase</fullName>
    </submittedName>
</protein>
<dbReference type="Pfam" id="PF13276">
    <property type="entry name" value="HTH_21"/>
    <property type="match status" value="1"/>
</dbReference>
<gene>
    <name evidence="3" type="ORF">N7Z68_24080</name>
</gene>
<comment type="caution">
    <text evidence="3">The sequence shown here is derived from an EMBL/GenBank/DDBJ whole genome shotgun (WGS) entry which is preliminary data.</text>
</comment>
<dbReference type="Gene3D" id="3.30.420.10">
    <property type="entry name" value="Ribonuclease H-like superfamily/Ribonuclease H"/>
    <property type="match status" value="1"/>
</dbReference>
<evidence type="ECO:0000256" key="1">
    <source>
        <dbReference type="ARBA" id="ARBA00002286"/>
    </source>
</evidence>
<dbReference type="NCBIfam" id="NF033516">
    <property type="entry name" value="transpos_IS3"/>
    <property type="match status" value="1"/>
</dbReference>
<dbReference type="RefSeq" id="WP_275120943.1">
    <property type="nucleotide sequence ID" value="NZ_JAOTPO010000038.1"/>
</dbReference>